<reference evidence="1 2" key="1">
    <citation type="submission" date="2019-02" db="EMBL/GenBank/DDBJ databases">
        <title>Deep-cultivation of Planctomycetes and their phenomic and genomic characterization uncovers novel biology.</title>
        <authorList>
            <person name="Wiegand S."/>
            <person name="Jogler M."/>
            <person name="Boedeker C."/>
            <person name="Pinto D."/>
            <person name="Vollmers J."/>
            <person name="Rivas-Marin E."/>
            <person name="Kohn T."/>
            <person name="Peeters S.H."/>
            <person name="Heuer A."/>
            <person name="Rast P."/>
            <person name="Oberbeckmann S."/>
            <person name="Bunk B."/>
            <person name="Jeske O."/>
            <person name="Meyerdierks A."/>
            <person name="Storesund J.E."/>
            <person name="Kallscheuer N."/>
            <person name="Luecker S."/>
            <person name="Lage O.M."/>
            <person name="Pohl T."/>
            <person name="Merkel B.J."/>
            <person name="Hornburger P."/>
            <person name="Mueller R.-W."/>
            <person name="Bruemmer F."/>
            <person name="Labrenz M."/>
            <person name="Spormann A.M."/>
            <person name="Op den Camp H."/>
            <person name="Overmann J."/>
            <person name="Amann R."/>
            <person name="Jetten M.S.M."/>
            <person name="Mascher T."/>
            <person name="Medema M.H."/>
            <person name="Devos D.P."/>
            <person name="Kaster A.-K."/>
            <person name="Ovreas L."/>
            <person name="Rohde M."/>
            <person name="Galperin M.Y."/>
            <person name="Jogler C."/>
        </authorList>
    </citation>
    <scope>NUCLEOTIDE SEQUENCE [LARGE SCALE GENOMIC DNA]</scope>
    <source>
        <strain evidence="1 2">V6</strain>
    </source>
</reference>
<dbReference type="Pfam" id="PF14337">
    <property type="entry name" value="Abi_alpha"/>
    <property type="match status" value="1"/>
</dbReference>
<gene>
    <name evidence="1" type="ORF">V6x_51510</name>
</gene>
<dbReference type="Proteomes" id="UP000320722">
    <property type="component" value="Chromosome"/>
</dbReference>
<organism evidence="1 2">
    <name type="scientific">Gimesia chilikensis</name>
    <dbReference type="NCBI Taxonomy" id="2605989"/>
    <lineage>
        <taxon>Bacteria</taxon>
        <taxon>Pseudomonadati</taxon>
        <taxon>Planctomycetota</taxon>
        <taxon>Planctomycetia</taxon>
        <taxon>Planctomycetales</taxon>
        <taxon>Planctomycetaceae</taxon>
        <taxon>Gimesia</taxon>
    </lineage>
</organism>
<evidence type="ECO:0000313" key="1">
    <source>
        <dbReference type="EMBL" id="QDU05414.1"/>
    </source>
</evidence>
<dbReference type="InterPro" id="IPR025506">
    <property type="entry name" value="Abi_alpha"/>
</dbReference>
<dbReference type="EMBL" id="CP036347">
    <property type="protein sequence ID" value="QDU05414.1"/>
    <property type="molecule type" value="Genomic_DNA"/>
</dbReference>
<dbReference type="Gene3D" id="3.30.110.190">
    <property type="match status" value="1"/>
</dbReference>
<evidence type="ECO:0008006" key="3">
    <source>
        <dbReference type="Google" id="ProtNLM"/>
    </source>
</evidence>
<dbReference type="RefSeq" id="WP_145043701.1">
    <property type="nucleotide sequence ID" value="NZ_CP036347.1"/>
</dbReference>
<dbReference type="AlphaFoldDB" id="A0A517WJH8"/>
<name>A0A517WJH8_9PLAN</name>
<protein>
    <recommendedName>
        <fullName evidence="3">DUF4393 domain-containing protein</fullName>
    </recommendedName>
</protein>
<evidence type="ECO:0000313" key="2">
    <source>
        <dbReference type="Proteomes" id="UP000320722"/>
    </source>
</evidence>
<accession>A0A517WJH8</accession>
<sequence length="236" mass="26316">MEDLTGLGKLANSKLVNQIYEDGFADATEEAGKALTDLTKTFRLFTAPIQLLATAQDRLAAYCERVRSEVPEERQIEASPSVATPILLELRYMEVENPITEMYLNLLKCAVDRDRVGDAHPAFVKIIGQLSPDEAMILHHLKSNKIELVEYRKELRDPLVHAVDGSDYPDPVLAKSPQLSMFLEHLEFLNLVLYKVGEPMILGDLPLIAGFRQFKASAVLTQFGRLFVSACEPDGS</sequence>
<proteinExistence type="predicted"/>